<evidence type="ECO:0000313" key="10">
    <source>
        <dbReference type="Proteomes" id="UP000247409"/>
    </source>
</evidence>
<sequence length="408" mass="44361">MTSTENVIVTLSGKQSPGALASVMHVLSTDDAHLIDFGQIVVRNRFIATALISTKGAHHTIKEILLRAHKAAIHVHFNVANQPHSRSTTSLSHYQHHNDHFILTVFSPSVISPHLLAKLTHSLLNNDARIVAISPLTDETDAFMCLEMTITLADQTVLPALQRQLFELGRTETHCDLALQRANVSRKAKRMVVFDLSWTLVQCDAINVLLHAADVQVPPAEEHKFRTGAMSGVEWLQLRVKLLKGLNAHSINQKAIQNMVYTNGAVQLCKGLKRLGCKLALVSSGSIHICQAVQQALSLDFVFGNVLEVDTAGCFTGTVKHPVIDTQRKAELVAMLAMQERIDTEQIIAVGDGPVSSKMLASVGMSIAFDQPDAVDAVHSGRIGSKSLASVLYLLGVSGHDFRTVTAH</sequence>
<evidence type="ECO:0000256" key="7">
    <source>
        <dbReference type="ARBA" id="ARBA00022842"/>
    </source>
</evidence>
<evidence type="ECO:0000256" key="8">
    <source>
        <dbReference type="ARBA" id="ARBA00023299"/>
    </source>
</evidence>
<dbReference type="GO" id="GO:0000287">
    <property type="term" value="F:magnesium ion binding"/>
    <property type="evidence" value="ECO:0007669"/>
    <property type="project" value="TreeGrafter"/>
</dbReference>
<dbReference type="SUPFAM" id="SSF56784">
    <property type="entry name" value="HAD-like"/>
    <property type="match status" value="1"/>
</dbReference>
<dbReference type="OrthoDB" id="27226at2759"/>
<dbReference type="PANTHER" id="PTHR43344:SF2">
    <property type="entry name" value="PHOSPHOSERINE PHOSPHATASE"/>
    <property type="match status" value="1"/>
</dbReference>
<dbReference type="Gene3D" id="3.30.70.260">
    <property type="match status" value="1"/>
</dbReference>
<evidence type="ECO:0000256" key="2">
    <source>
        <dbReference type="ARBA" id="ARBA00005135"/>
    </source>
</evidence>
<comment type="caution">
    <text evidence="9">The sequence shown here is derived from an EMBL/GenBank/DDBJ whole genome shotgun (WGS) entry which is preliminary data.</text>
</comment>
<evidence type="ECO:0000313" key="9">
    <source>
        <dbReference type="EMBL" id="PXF45304.1"/>
    </source>
</evidence>
<organism evidence="9 10">
    <name type="scientific">Gracilariopsis chorda</name>
    <dbReference type="NCBI Taxonomy" id="448386"/>
    <lineage>
        <taxon>Eukaryota</taxon>
        <taxon>Rhodophyta</taxon>
        <taxon>Florideophyceae</taxon>
        <taxon>Rhodymeniophycidae</taxon>
        <taxon>Gracilariales</taxon>
        <taxon>Gracilariaceae</taxon>
        <taxon>Gracilariopsis</taxon>
    </lineage>
</organism>
<dbReference type="GO" id="GO:0036424">
    <property type="term" value="F:L-phosphoserine phosphatase activity"/>
    <property type="evidence" value="ECO:0007669"/>
    <property type="project" value="TreeGrafter"/>
</dbReference>
<keyword evidence="5" id="KW-0479">Metal-binding</keyword>
<keyword evidence="7" id="KW-0460">Magnesium</keyword>
<evidence type="ECO:0000256" key="1">
    <source>
        <dbReference type="ARBA" id="ARBA00001946"/>
    </source>
</evidence>
<dbReference type="AlphaFoldDB" id="A0A2V3IT67"/>
<dbReference type="InterPro" id="IPR036412">
    <property type="entry name" value="HAD-like_sf"/>
</dbReference>
<keyword evidence="4" id="KW-0028">Amino-acid biosynthesis</keyword>
<accession>A0A2V3IT67</accession>
<dbReference type="InterPro" id="IPR023214">
    <property type="entry name" value="HAD_sf"/>
</dbReference>
<dbReference type="GO" id="GO:0005737">
    <property type="term" value="C:cytoplasm"/>
    <property type="evidence" value="ECO:0007669"/>
    <property type="project" value="TreeGrafter"/>
</dbReference>
<dbReference type="EC" id="3.1.3.3" evidence="3"/>
<protein>
    <recommendedName>
        <fullName evidence="3">phosphoserine phosphatase</fullName>
        <ecNumber evidence="3">3.1.3.3</ecNumber>
    </recommendedName>
</protein>
<reference evidence="9 10" key="1">
    <citation type="journal article" date="2018" name="Mol. Biol. Evol.">
        <title>Analysis of the draft genome of the red seaweed Gracilariopsis chorda provides insights into genome size evolution in Rhodophyta.</title>
        <authorList>
            <person name="Lee J."/>
            <person name="Yang E.C."/>
            <person name="Graf L."/>
            <person name="Yang J.H."/>
            <person name="Qiu H."/>
            <person name="Zel Zion U."/>
            <person name="Chan C.X."/>
            <person name="Stephens T.G."/>
            <person name="Weber A.P.M."/>
            <person name="Boo G.H."/>
            <person name="Boo S.M."/>
            <person name="Kim K.M."/>
            <person name="Shin Y."/>
            <person name="Jung M."/>
            <person name="Lee S.J."/>
            <person name="Yim H.S."/>
            <person name="Lee J.H."/>
            <person name="Bhattacharya D."/>
            <person name="Yoon H.S."/>
        </authorList>
    </citation>
    <scope>NUCLEOTIDE SEQUENCE [LARGE SCALE GENOMIC DNA]</scope>
    <source>
        <strain evidence="9 10">SKKU-2015</strain>
        <tissue evidence="9">Whole body</tissue>
    </source>
</reference>
<name>A0A2V3IT67_9FLOR</name>
<gene>
    <name evidence="9" type="ORF">BWQ96_04945</name>
</gene>
<evidence type="ECO:0000256" key="3">
    <source>
        <dbReference type="ARBA" id="ARBA00012640"/>
    </source>
</evidence>
<dbReference type="Gene3D" id="3.40.50.1000">
    <property type="entry name" value="HAD superfamily/HAD-like"/>
    <property type="match status" value="1"/>
</dbReference>
<keyword evidence="6" id="KW-0378">Hydrolase</keyword>
<dbReference type="NCBIfam" id="TIGR01488">
    <property type="entry name" value="HAD-SF-IB"/>
    <property type="match status" value="1"/>
</dbReference>
<comment type="cofactor">
    <cofactor evidence="1">
        <name>Mg(2+)</name>
        <dbReference type="ChEBI" id="CHEBI:18420"/>
    </cofactor>
</comment>
<dbReference type="GO" id="GO:0006564">
    <property type="term" value="P:L-serine biosynthetic process"/>
    <property type="evidence" value="ECO:0007669"/>
    <property type="project" value="UniProtKB-KW"/>
</dbReference>
<keyword evidence="8" id="KW-0718">Serine biosynthesis</keyword>
<evidence type="ECO:0000256" key="4">
    <source>
        <dbReference type="ARBA" id="ARBA00022605"/>
    </source>
</evidence>
<evidence type="ECO:0000256" key="5">
    <source>
        <dbReference type="ARBA" id="ARBA00022723"/>
    </source>
</evidence>
<keyword evidence="10" id="KW-1185">Reference proteome</keyword>
<proteinExistence type="predicted"/>
<dbReference type="Pfam" id="PF12710">
    <property type="entry name" value="HAD"/>
    <property type="match status" value="1"/>
</dbReference>
<dbReference type="PANTHER" id="PTHR43344">
    <property type="entry name" value="PHOSPHOSERINE PHOSPHATASE"/>
    <property type="match status" value="1"/>
</dbReference>
<dbReference type="STRING" id="448386.A0A2V3IT67"/>
<dbReference type="EMBL" id="NBIV01000064">
    <property type="protein sequence ID" value="PXF45304.1"/>
    <property type="molecule type" value="Genomic_DNA"/>
</dbReference>
<dbReference type="Proteomes" id="UP000247409">
    <property type="component" value="Unassembled WGS sequence"/>
</dbReference>
<dbReference type="InterPro" id="IPR050582">
    <property type="entry name" value="HAD-like_SerB"/>
</dbReference>
<dbReference type="Pfam" id="PF13740">
    <property type="entry name" value="ACT_6"/>
    <property type="match status" value="1"/>
</dbReference>
<comment type="pathway">
    <text evidence="2">Amino-acid biosynthesis; L-serine biosynthesis; L-serine from 3-phospho-D-glycerate: step 3/3.</text>
</comment>
<evidence type="ECO:0000256" key="6">
    <source>
        <dbReference type="ARBA" id="ARBA00022801"/>
    </source>
</evidence>